<evidence type="ECO:0000313" key="3">
    <source>
        <dbReference type="Proteomes" id="UP001430953"/>
    </source>
</evidence>
<organism evidence="2 3">
    <name type="scientific">Cardiocondyla obscurior</name>
    <dbReference type="NCBI Taxonomy" id="286306"/>
    <lineage>
        <taxon>Eukaryota</taxon>
        <taxon>Metazoa</taxon>
        <taxon>Ecdysozoa</taxon>
        <taxon>Arthropoda</taxon>
        <taxon>Hexapoda</taxon>
        <taxon>Insecta</taxon>
        <taxon>Pterygota</taxon>
        <taxon>Neoptera</taxon>
        <taxon>Endopterygota</taxon>
        <taxon>Hymenoptera</taxon>
        <taxon>Apocrita</taxon>
        <taxon>Aculeata</taxon>
        <taxon>Formicoidea</taxon>
        <taxon>Formicidae</taxon>
        <taxon>Myrmicinae</taxon>
        <taxon>Cardiocondyla</taxon>
    </lineage>
</organism>
<keyword evidence="3" id="KW-1185">Reference proteome</keyword>
<dbReference type="AlphaFoldDB" id="A0AAW2G8G5"/>
<feature type="compositionally biased region" description="Basic and acidic residues" evidence="1">
    <location>
        <begin position="25"/>
        <end position="37"/>
    </location>
</feature>
<name>A0AAW2G8G5_9HYME</name>
<proteinExistence type="predicted"/>
<gene>
    <name evidence="2" type="ORF">PUN28_005798</name>
</gene>
<accession>A0AAW2G8G5</accession>
<evidence type="ECO:0000256" key="1">
    <source>
        <dbReference type="SAM" id="MobiDB-lite"/>
    </source>
</evidence>
<protein>
    <submittedName>
        <fullName evidence="2">Uncharacterized protein</fullName>
    </submittedName>
</protein>
<dbReference type="Proteomes" id="UP001430953">
    <property type="component" value="Unassembled WGS sequence"/>
</dbReference>
<evidence type="ECO:0000313" key="2">
    <source>
        <dbReference type="EMBL" id="KAL0123529.1"/>
    </source>
</evidence>
<comment type="caution">
    <text evidence="2">The sequence shown here is derived from an EMBL/GenBank/DDBJ whole genome shotgun (WGS) entry which is preliminary data.</text>
</comment>
<sequence length="109" mass="12327">MIETLCRVYCYFLLDESASLRGEKQKWWPKRSEKTKETLASPPPVETSRGFGHLSNLKFKSFENAASRHDAVPGGKQIFTVSLIHAGERLIDVVHRRALFFLPGETPPA</sequence>
<feature type="region of interest" description="Disordered" evidence="1">
    <location>
        <begin position="25"/>
        <end position="49"/>
    </location>
</feature>
<reference evidence="2 3" key="1">
    <citation type="submission" date="2023-03" db="EMBL/GenBank/DDBJ databases">
        <title>High recombination rates correlate with genetic variation in Cardiocondyla obscurior ants.</title>
        <authorList>
            <person name="Errbii M."/>
        </authorList>
    </citation>
    <scope>NUCLEOTIDE SEQUENCE [LARGE SCALE GENOMIC DNA]</scope>
    <source>
        <strain evidence="2">Alpha-2009</strain>
        <tissue evidence="2">Whole body</tissue>
    </source>
</reference>
<dbReference type="EMBL" id="JADYXP020000005">
    <property type="protein sequence ID" value="KAL0123529.1"/>
    <property type="molecule type" value="Genomic_DNA"/>
</dbReference>